<dbReference type="InParanoid" id="A0A0C3DR31"/>
<proteinExistence type="predicted"/>
<reference evidence="1 2" key="1">
    <citation type="submission" date="2014-04" db="EMBL/GenBank/DDBJ databases">
        <authorList>
            <consortium name="DOE Joint Genome Institute"/>
            <person name="Kuo A."/>
            <person name="Kohler A."/>
            <person name="Nagy L.G."/>
            <person name="Floudas D."/>
            <person name="Copeland A."/>
            <person name="Barry K.W."/>
            <person name="Cichocki N."/>
            <person name="Veneault-Fourrey C."/>
            <person name="LaButti K."/>
            <person name="Lindquist E.A."/>
            <person name="Lipzen A."/>
            <person name="Lundell T."/>
            <person name="Morin E."/>
            <person name="Murat C."/>
            <person name="Sun H."/>
            <person name="Tunlid A."/>
            <person name="Henrissat B."/>
            <person name="Grigoriev I.V."/>
            <person name="Hibbett D.S."/>
            <person name="Martin F."/>
            <person name="Nordberg H.P."/>
            <person name="Cantor M.N."/>
            <person name="Hua S.X."/>
        </authorList>
    </citation>
    <scope>NUCLEOTIDE SEQUENCE [LARGE SCALE GENOMIC DNA]</scope>
    <source>
        <strain evidence="1 2">Foug A</strain>
    </source>
</reference>
<dbReference type="OrthoDB" id="2669135at2759"/>
<organism evidence="1 2">
    <name type="scientific">Scleroderma citrinum Foug A</name>
    <dbReference type="NCBI Taxonomy" id="1036808"/>
    <lineage>
        <taxon>Eukaryota</taxon>
        <taxon>Fungi</taxon>
        <taxon>Dikarya</taxon>
        <taxon>Basidiomycota</taxon>
        <taxon>Agaricomycotina</taxon>
        <taxon>Agaricomycetes</taxon>
        <taxon>Agaricomycetidae</taxon>
        <taxon>Boletales</taxon>
        <taxon>Sclerodermatineae</taxon>
        <taxon>Sclerodermataceae</taxon>
        <taxon>Scleroderma</taxon>
    </lineage>
</organism>
<dbReference type="Proteomes" id="UP000053989">
    <property type="component" value="Unassembled WGS sequence"/>
</dbReference>
<dbReference type="HOGENOM" id="CLU_099691_2_0_1"/>
<name>A0A0C3DR31_9AGAM</name>
<sequence length="88" mass="10236">MADFIVDYCVPIEDITDKWRLGLTVYTLDDHEWELLGQLHNVLKILKDTTLYFSHGTPNLAMVIPAMDYIDEKFTNYLLMKDTLDPAI</sequence>
<protein>
    <submittedName>
        <fullName evidence="1">Uncharacterized protein</fullName>
    </submittedName>
</protein>
<evidence type="ECO:0000313" key="1">
    <source>
        <dbReference type="EMBL" id="KIM58654.1"/>
    </source>
</evidence>
<keyword evidence="2" id="KW-1185">Reference proteome</keyword>
<dbReference type="AlphaFoldDB" id="A0A0C3DR31"/>
<dbReference type="EMBL" id="KN822083">
    <property type="protein sequence ID" value="KIM58654.1"/>
    <property type="molecule type" value="Genomic_DNA"/>
</dbReference>
<evidence type="ECO:0000313" key="2">
    <source>
        <dbReference type="Proteomes" id="UP000053989"/>
    </source>
</evidence>
<gene>
    <name evidence="1" type="ORF">SCLCIDRAFT_27925</name>
</gene>
<accession>A0A0C3DR31</accession>
<reference evidence="2" key="2">
    <citation type="submission" date="2015-01" db="EMBL/GenBank/DDBJ databases">
        <title>Evolutionary Origins and Diversification of the Mycorrhizal Mutualists.</title>
        <authorList>
            <consortium name="DOE Joint Genome Institute"/>
            <consortium name="Mycorrhizal Genomics Consortium"/>
            <person name="Kohler A."/>
            <person name="Kuo A."/>
            <person name="Nagy L.G."/>
            <person name="Floudas D."/>
            <person name="Copeland A."/>
            <person name="Barry K.W."/>
            <person name="Cichocki N."/>
            <person name="Veneault-Fourrey C."/>
            <person name="LaButti K."/>
            <person name="Lindquist E.A."/>
            <person name="Lipzen A."/>
            <person name="Lundell T."/>
            <person name="Morin E."/>
            <person name="Murat C."/>
            <person name="Riley R."/>
            <person name="Ohm R."/>
            <person name="Sun H."/>
            <person name="Tunlid A."/>
            <person name="Henrissat B."/>
            <person name="Grigoriev I.V."/>
            <person name="Hibbett D.S."/>
            <person name="Martin F."/>
        </authorList>
    </citation>
    <scope>NUCLEOTIDE SEQUENCE [LARGE SCALE GENOMIC DNA]</scope>
    <source>
        <strain evidence="2">Foug A</strain>
    </source>
</reference>